<protein>
    <submittedName>
        <fullName evidence="1">Uncharacterized protein</fullName>
    </submittedName>
</protein>
<gene>
    <name evidence="1" type="ORF">QBC34DRAFT_406940</name>
</gene>
<reference evidence="1" key="2">
    <citation type="submission" date="2023-05" db="EMBL/GenBank/DDBJ databases">
        <authorList>
            <consortium name="Lawrence Berkeley National Laboratory"/>
            <person name="Steindorff A."/>
            <person name="Hensen N."/>
            <person name="Bonometti L."/>
            <person name="Westerberg I."/>
            <person name="Brannstrom I.O."/>
            <person name="Guillou S."/>
            <person name="Cros-Aarteil S."/>
            <person name="Calhoun S."/>
            <person name="Haridas S."/>
            <person name="Kuo A."/>
            <person name="Mondo S."/>
            <person name="Pangilinan J."/>
            <person name="Riley R."/>
            <person name="Labutti K."/>
            <person name="Andreopoulos B."/>
            <person name="Lipzen A."/>
            <person name="Chen C."/>
            <person name="Yanf M."/>
            <person name="Daum C."/>
            <person name="Ng V."/>
            <person name="Clum A."/>
            <person name="Ohm R."/>
            <person name="Martin F."/>
            <person name="Silar P."/>
            <person name="Natvig D."/>
            <person name="Lalanne C."/>
            <person name="Gautier V."/>
            <person name="Ament-Velasquez S.L."/>
            <person name="Kruys A."/>
            <person name="Hutchinson M.I."/>
            <person name="Powell A.J."/>
            <person name="Barry K."/>
            <person name="Miller A.N."/>
            <person name="Grigoriev I.V."/>
            <person name="Debuchy R."/>
            <person name="Gladieux P."/>
            <person name="Thoren M.H."/>
            <person name="Johannesson H."/>
        </authorList>
    </citation>
    <scope>NUCLEOTIDE SEQUENCE</scope>
    <source>
        <strain evidence="1">PSN243</strain>
    </source>
</reference>
<dbReference type="Proteomes" id="UP001321760">
    <property type="component" value="Unassembled WGS sequence"/>
</dbReference>
<name>A0AAV9GKE8_9PEZI</name>
<accession>A0AAV9GKE8</accession>
<sequence length="125" mass="13228">MFPTSTPTSPCKGAKCGNYTTYPCNGPLGNCACGIDFNSNSFCFQNNECRYEDLCGVNGSCPGGYRCLIGSCCGVDKCVKIEPASTCQNTTGAKFIFSADRGNMGTGASCSNSDQSSCQNRNRMR</sequence>
<proteinExistence type="predicted"/>
<organism evidence="1 2">
    <name type="scientific">Podospora aff. communis PSN243</name>
    <dbReference type="NCBI Taxonomy" id="3040156"/>
    <lineage>
        <taxon>Eukaryota</taxon>
        <taxon>Fungi</taxon>
        <taxon>Dikarya</taxon>
        <taxon>Ascomycota</taxon>
        <taxon>Pezizomycotina</taxon>
        <taxon>Sordariomycetes</taxon>
        <taxon>Sordariomycetidae</taxon>
        <taxon>Sordariales</taxon>
        <taxon>Podosporaceae</taxon>
        <taxon>Podospora</taxon>
    </lineage>
</organism>
<keyword evidence="2" id="KW-1185">Reference proteome</keyword>
<evidence type="ECO:0000313" key="1">
    <source>
        <dbReference type="EMBL" id="KAK4448562.1"/>
    </source>
</evidence>
<comment type="caution">
    <text evidence="1">The sequence shown here is derived from an EMBL/GenBank/DDBJ whole genome shotgun (WGS) entry which is preliminary data.</text>
</comment>
<reference evidence="1" key="1">
    <citation type="journal article" date="2023" name="Mol. Phylogenet. Evol.">
        <title>Genome-scale phylogeny and comparative genomics of the fungal order Sordariales.</title>
        <authorList>
            <person name="Hensen N."/>
            <person name="Bonometti L."/>
            <person name="Westerberg I."/>
            <person name="Brannstrom I.O."/>
            <person name="Guillou S."/>
            <person name="Cros-Aarteil S."/>
            <person name="Calhoun S."/>
            <person name="Haridas S."/>
            <person name="Kuo A."/>
            <person name="Mondo S."/>
            <person name="Pangilinan J."/>
            <person name="Riley R."/>
            <person name="LaButti K."/>
            <person name="Andreopoulos B."/>
            <person name="Lipzen A."/>
            <person name="Chen C."/>
            <person name="Yan M."/>
            <person name="Daum C."/>
            <person name="Ng V."/>
            <person name="Clum A."/>
            <person name="Steindorff A."/>
            <person name="Ohm R.A."/>
            <person name="Martin F."/>
            <person name="Silar P."/>
            <person name="Natvig D.O."/>
            <person name="Lalanne C."/>
            <person name="Gautier V."/>
            <person name="Ament-Velasquez S.L."/>
            <person name="Kruys A."/>
            <person name="Hutchinson M.I."/>
            <person name="Powell A.J."/>
            <person name="Barry K."/>
            <person name="Miller A.N."/>
            <person name="Grigoriev I.V."/>
            <person name="Debuchy R."/>
            <person name="Gladieux P."/>
            <person name="Hiltunen Thoren M."/>
            <person name="Johannesson H."/>
        </authorList>
    </citation>
    <scope>NUCLEOTIDE SEQUENCE</scope>
    <source>
        <strain evidence="1">PSN243</strain>
    </source>
</reference>
<dbReference type="AlphaFoldDB" id="A0AAV9GKE8"/>
<dbReference type="EMBL" id="MU865942">
    <property type="protein sequence ID" value="KAK4448562.1"/>
    <property type="molecule type" value="Genomic_DNA"/>
</dbReference>
<evidence type="ECO:0000313" key="2">
    <source>
        <dbReference type="Proteomes" id="UP001321760"/>
    </source>
</evidence>